<dbReference type="SUPFAM" id="SSF82153">
    <property type="entry name" value="FAS1 domain"/>
    <property type="match status" value="1"/>
</dbReference>
<organism evidence="3 4">
    <name type="scientific">Actinidia rufa</name>
    <dbReference type="NCBI Taxonomy" id="165716"/>
    <lineage>
        <taxon>Eukaryota</taxon>
        <taxon>Viridiplantae</taxon>
        <taxon>Streptophyta</taxon>
        <taxon>Embryophyta</taxon>
        <taxon>Tracheophyta</taxon>
        <taxon>Spermatophyta</taxon>
        <taxon>Magnoliopsida</taxon>
        <taxon>eudicotyledons</taxon>
        <taxon>Gunneridae</taxon>
        <taxon>Pentapetalae</taxon>
        <taxon>asterids</taxon>
        <taxon>Ericales</taxon>
        <taxon>Actinidiaceae</taxon>
        <taxon>Actinidia</taxon>
    </lineage>
</organism>
<dbReference type="Pfam" id="PF02469">
    <property type="entry name" value="Fasciclin"/>
    <property type="match status" value="1"/>
</dbReference>
<name>A0A7J0E116_9ERIC</name>
<keyword evidence="4" id="KW-1185">Reference proteome</keyword>
<evidence type="ECO:0000313" key="3">
    <source>
        <dbReference type="EMBL" id="GFY80203.1"/>
    </source>
</evidence>
<dbReference type="InterPro" id="IPR000782">
    <property type="entry name" value="FAS1_domain"/>
</dbReference>
<comment type="similarity">
    <text evidence="1">Belongs to the fasciclin-like AGP family.</text>
</comment>
<evidence type="ECO:0000256" key="1">
    <source>
        <dbReference type="ARBA" id="ARBA00007843"/>
    </source>
</evidence>
<dbReference type="EMBL" id="BJWL01000001">
    <property type="protein sequence ID" value="GFY80203.1"/>
    <property type="molecule type" value="Genomic_DNA"/>
</dbReference>
<proteinExistence type="inferred from homology"/>
<evidence type="ECO:0000259" key="2">
    <source>
        <dbReference type="PROSITE" id="PS50213"/>
    </source>
</evidence>
<evidence type="ECO:0000313" key="4">
    <source>
        <dbReference type="Proteomes" id="UP000585474"/>
    </source>
</evidence>
<dbReference type="OrthoDB" id="286301at2759"/>
<comment type="caution">
    <text evidence="3">The sequence shown here is derived from an EMBL/GenBank/DDBJ whole genome shotgun (WGS) entry which is preliminary data.</text>
</comment>
<reference evidence="3 4" key="1">
    <citation type="submission" date="2019-07" db="EMBL/GenBank/DDBJ databases">
        <title>De Novo Assembly of kiwifruit Actinidia rufa.</title>
        <authorList>
            <person name="Sugita-Konishi S."/>
            <person name="Sato K."/>
            <person name="Mori E."/>
            <person name="Abe Y."/>
            <person name="Kisaki G."/>
            <person name="Hamano K."/>
            <person name="Suezawa K."/>
            <person name="Otani M."/>
            <person name="Fukuda T."/>
            <person name="Manabe T."/>
            <person name="Gomi K."/>
            <person name="Tabuchi M."/>
            <person name="Akimitsu K."/>
            <person name="Kataoka I."/>
        </authorList>
    </citation>
    <scope>NUCLEOTIDE SEQUENCE [LARGE SCALE GENOMIC DNA]</scope>
    <source>
        <strain evidence="4">cv. Fuchu</strain>
    </source>
</reference>
<gene>
    <name evidence="3" type="ORF">Acr_01g0000120</name>
</gene>
<dbReference type="AlphaFoldDB" id="A0A7J0E116"/>
<dbReference type="PROSITE" id="PS50213">
    <property type="entry name" value="FAS1"/>
    <property type="match status" value="1"/>
</dbReference>
<accession>A0A7J0E116</accession>
<dbReference type="InterPro" id="IPR036378">
    <property type="entry name" value="FAS1_dom_sf"/>
</dbReference>
<protein>
    <submittedName>
        <fullName evidence="3">Fasciclin-like arabinogalactan family protein</fullName>
    </submittedName>
</protein>
<sequence>MLAAFSVADEFEQDKGGSRITMFVPTDDAFSDLPATANFQSLPALLHLRMHNLLAKNP</sequence>
<dbReference type="Proteomes" id="UP000585474">
    <property type="component" value="Unassembled WGS sequence"/>
</dbReference>
<feature type="domain" description="FAS1" evidence="2">
    <location>
        <begin position="1"/>
        <end position="58"/>
    </location>
</feature>